<evidence type="ECO:0000313" key="2">
    <source>
        <dbReference type="EMBL" id="SMF83986.1"/>
    </source>
</evidence>
<gene>
    <name evidence="2" type="ORF">SAMN05428998_15212</name>
</gene>
<organism evidence="2 3">
    <name type="scientific">Tistlia consotensis USBA 355</name>
    <dbReference type="NCBI Taxonomy" id="560819"/>
    <lineage>
        <taxon>Bacteria</taxon>
        <taxon>Pseudomonadati</taxon>
        <taxon>Pseudomonadota</taxon>
        <taxon>Alphaproteobacteria</taxon>
        <taxon>Rhodospirillales</taxon>
        <taxon>Rhodovibrionaceae</taxon>
        <taxon>Tistlia</taxon>
    </lineage>
</organism>
<reference evidence="2 3" key="1">
    <citation type="submission" date="2017-04" db="EMBL/GenBank/DDBJ databases">
        <authorList>
            <person name="Afonso C.L."/>
            <person name="Miller P.J."/>
            <person name="Scott M.A."/>
            <person name="Spackman E."/>
            <person name="Goraichik I."/>
            <person name="Dimitrov K.M."/>
            <person name="Suarez D.L."/>
            <person name="Swayne D.E."/>
        </authorList>
    </citation>
    <scope>NUCLEOTIDE SEQUENCE [LARGE SCALE GENOMIC DNA]</scope>
    <source>
        <strain evidence="2 3">USBA 355</strain>
    </source>
</reference>
<dbReference type="Proteomes" id="UP000192917">
    <property type="component" value="Unassembled WGS sequence"/>
</dbReference>
<dbReference type="InterPro" id="IPR021516">
    <property type="entry name" value="DUF3179"/>
</dbReference>
<feature type="chain" id="PRO_5011002186" description="DUF3179 domain-containing protein" evidence="1">
    <location>
        <begin position="30"/>
        <end position="343"/>
    </location>
</feature>
<name>A0A1Y6CRR7_9PROT</name>
<dbReference type="STRING" id="560819.SAMN05428998_15212"/>
<proteinExistence type="predicted"/>
<protein>
    <recommendedName>
        <fullName evidence="4">DUF3179 domain-containing protein</fullName>
    </recommendedName>
</protein>
<sequence length="343" mass="37840">MEKLRGHLRRGSLGAVMIFALALPGASSASPDRWRSEWPRTDFAKHSVDLDEIRSGGPPKDGIPAIDHPRFERLEHGRAAGWSARLAPSEPVVSFVVERDARAYPLRILIWHEIVNDVVGGVPVLVTYCPLCNSAIVFRRSTASGLLDFGTTGKLRHSDLVMYDRQTESWWQQFSGEAIVGALTGTRLSLLPARLESFARFAKRFGDGLVLVPNDPGLRNYGRNPYVAYDRQGARPFLYDGSMPDGIEPMARVVAVEVEPGDHQAFALSLLRERGEVRQGDVILRWSAGQSSALDAAIVDGGRDVGNVVVQRQMRGGFVDIPYDVTFAFAYHAFHPGSPIHTR</sequence>
<evidence type="ECO:0000256" key="1">
    <source>
        <dbReference type="SAM" id="SignalP"/>
    </source>
</evidence>
<keyword evidence="3" id="KW-1185">Reference proteome</keyword>
<accession>A0A1Y6CRR7</accession>
<evidence type="ECO:0000313" key="3">
    <source>
        <dbReference type="Proteomes" id="UP000192917"/>
    </source>
</evidence>
<dbReference type="EMBL" id="FWZX01000052">
    <property type="protein sequence ID" value="SMF83986.1"/>
    <property type="molecule type" value="Genomic_DNA"/>
</dbReference>
<feature type="signal peptide" evidence="1">
    <location>
        <begin position="1"/>
        <end position="29"/>
    </location>
</feature>
<dbReference type="Pfam" id="PF11376">
    <property type="entry name" value="DUF3179"/>
    <property type="match status" value="1"/>
</dbReference>
<evidence type="ECO:0008006" key="4">
    <source>
        <dbReference type="Google" id="ProtNLM"/>
    </source>
</evidence>
<keyword evidence="1" id="KW-0732">Signal</keyword>
<dbReference type="AlphaFoldDB" id="A0A1Y6CRR7"/>